<proteinExistence type="predicted"/>
<dbReference type="Proteomes" id="UP001634007">
    <property type="component" value="Unassembled WGS sequence"/>
</dbReference>
<keyword evidence="4" id="KW-1185">Reference proteome</keyword>
<dbReference type="EMBL" id="JBJKBG010000010">
    <property type="protein sequence ID" value="KAL3720075.1"/>
    <property type="molecule type" value="Genomic_DNA"/>
</dbReference>
<feature type="region of interest" description="Disordered" evidence="1">
    <location>
        <begin position="502"/>
        <end position="559"/>
    </location>
</feature>
<feature type="compositionally biased region" description="Polar residues" evidence="1">
    <location>
        <begin position="503"/>
        <end position="523"/>
    </location>
</feature>
<feature type="compositionally biased region" description="Basic and acidic residues" evidence="1">
    <location>
        <begin position="404"/>
        <end position="413"/>
    </location>
</feature>
<comment type="caution">
    <text evidence="3">The sequence shown here is derived from an EMBL/GenBank/DDBJ whole genome shotgun (WGS) entry which is preliminary data.</text>
</comment>
<dbReference type="InterPro" id="IPR044257">
    <property type="entry name" value="TRM32-like"/>
</dbReference>
<dbReference type="Pfam" id="PF14309">
    <property type="entry name" value="DUF4378"/>
    <property type="match status" value="1"/>
</dbReference>
<dbReference type="PANTHER" id="PTHR47071">
    <property type="entry name" value="PROTEIN TRM32"/>
    <property type="match status" value="1"/>
</dbReference>
<feature type="compositionally biased region" description="Acidic residues" evidence="1">
    <location>
        <begin position="533"/>
        <end position="552"/>
    </location>
</feature>
<feature type="region of interest" description="Disordered" evidence="1">
    <location>
        <begin position="372"/>
        <end position="413"/>
    </location>
</feature>
<protein>
    <recommendedName>
        <fullName evidence="2">DUF4378 domain-containing protein</fullName>
    </recommendedName>
</protein>
<evidence type="ECO:0000256" key="1">
    <source>
        <dbReference type="SAM" id="MobiDB-lite"/>
    </source>
</evidence>
<feature type="compositionally biased region" description="Polar residues" evidence="1">
    <location>
        <begin position="239"/>
        <end position="254"/>
    </location>
</feature>
<dbReference type="PANTHER" id="PTHR47071:SF2">
    <property type="entry name" value="PROTEIN TRM32"/>
    <property type="match status" value="1"/>
</dbReference>
<feature type="compositionally biased region" description="Polar residues" evidence="1">
    <location>
        <begin position="289"/>
        <end position="306"/>
    </location>
</feature>
<evidence type="ECO:0000313" key="4">
    <source>
        <dbReference type="Proteomes" id="UP001634007"/>
    </source>
</evidence>
<dbReference type="InterPro" id="IPR025486">
    <property type="entry name" value="DUF4378"/>
</dbReference>
<name>A0ABD3J3S1_EUCGL</name>
<dbReference type="AlphaFoldDB" id="A0ABD3J3S1"/>
<evidence type="ECO:0000259" key="2">
    <source>
        <dbReference type="Pfam" id="PF14309"/>
    </source>
</evidence>
<sequence length="855" mass="96475">MEGDVQWRDHGIQLQNSHQGRWWGLLHILDYHYRRHVRNVRKALHGKEHQGRKHRIRKPCCATPKTISFSWETGQEQDEAEHLLERPSIEASSLDDVPVSSTGEVLAKDAPEQKIHQDWILNFLLRRNHRTNSILDELKAEWTDPLIILHDGADPPIPTLQDLYSLRTGEEVGAGKRAHLSERGGEVKQKMMDYGQGAKNLQRHDKDKTETVRINVNKDSLPNVAQQQDSHAGIVKQYHGQQTSIRKASFTKSRSFPVADASGARSHRPSTLEHKQSEMWSFPKGEKPTTITPGLSLTSSNSLQNHDIQSVQSGAMKREDRASSSGKSHLNNVHRWNQTVTNQIKRIKRRIRRAFKEERKEKAPADAVLDRISHGSSSPADTKEISENSQYQDGENWTTVSKPHHMERTSSIHESLDRYSQLFENAYGREPNLHHSKSLKLTVEDRNSSVGHSRKSFRRRLSLPDPESLSFLLGVVSLDAICSDMRVMKDGDHRVITECDSGSRLNSSAIPSNPDGSAPLQDSSEVRFLEDIQEKEEDEEEDGDGDGDDAETSTELRSSAVVAFDQKTVEYSDNVVESAREDNSALHEREMSITWEAVGQVGELSSVCCPKPFPKDDKATAGEFLPSNGCIHLEEPGSHANLPSSSVLEASMVSCEALNDTETGMKNNIVDHFLKPLHLDKRDEADFNYVSHLLNLSGVFESEQFERWQTTDQPLNPKLLDDLEDCAAGHELGCSDEVAGTYSNHQLLFDLVNEALLEIFEPSLAFFPKAFSFATNGRPIPKGQHMLEEVWKRVNWHRIGPEQDQTFDEVMARDLARGDGWLNLQWEGECVAIELEDWILDDLLGEVLESEQVGR</sequence>
<feature type="region of interest" description="Disordered" evidence="1">
    <location>
        <begin position="239"/>
        <end position="306"/>
    </location>
</feature>
<reference evidence="3 4" key="1">
    <citation type="submission" date="2024-11" db="EMBL/GenBank/DDBJ databases">
        <title>Chromosome-level genome assembly of Eucalyptus globulus Labill. provides insights into its genome evolution.</title>
        <authorList>
            <person name="Li X."/>
        </authorList>
    </citation>
    <scope>NUCLEOTIDE SEQUENCE [LARGE SCALE GENOMIC DNA]</scope>
    <source>
        <strain evidence="3">CL2024</strain>
        <tissue evidence="3">Fresh tender leaves</tissue>
    </source>
</reference>
<organism evidence="3 4">
    <name type="scientific">Eucalyptus globulus</name>
    <name type="common">Tasmanian blue gum</name>
    <dbReference type="NCBI Taxonomy" id="34317"/>
    <lineage>
        <taxon>Eukaryota</taxon>
        <taxon>Viridiplantae</taxon>
        <taxon>Streptophyta</taxon>
        <taxon>Embryophyta</taxon>
        <taxon>Tracheophyta</taxon>
        <taxon>Spermatophyta</taxon>
        <taxon>Magnoliopsida</taxon>
        <taxon>eudicotyledons</taxon>
        <taxon>Gunneridae</taxon>
        <taxon>Pentapetalae</taxon>
        <taxon>rosids</taxon>
        <taxon>malvids</taxon>
        <taxon>Myrtales</taxon>
        <taxon>Myrtaceae</taxon>
        <taxon>Myrtoideae</taxon>
        <taxon>Eucalypteae</taxon>
        <taxon>Eucalyptus</taxon>
    </lineage>
</organism>
<evidence type="ECO:0000313" key="3">
    <source>
        <dbReference type="EMBL" id="KAL3720075.1"/>
    </source>
</evidence>
<feature type="domain" description="DUF4378" evidence="2">
    <location>
        <begin position="686"/>
        <end position="846"/>
    </location>
</feature>
<accession>A0ABD3J3S1</accession>
<feature type="compositionally biased region" description="Polar residues" evidence="1">
    <location>
        <begin position="387"/>
        <end position="401"/>
    </location>
</feature>
<gene>
    <name evidence="3" type="ORF">ACJRO7_004983</name>
</gene>